<dbReference type="Gene3D" id="3.30.160.100">
    <property type="entry name" value="Ribosome hibernation promotion factor-like"/>
    <property type="match status" value="1"/>
</dbReference>
<name>A0ABV7CFV5_9GAMM</name>
<protein>
    <submittedName>
        <fullName evidence="1">Ribosome hibernation-promoting factor, HPF/YfiA family</fullName>
    </submittedName>
</protein>
<reference evidence="2" key="1">
    <citation type="journal article" date="2019" name="Int. J. Syst. Evol. Microbiol.">
        <title>The Global Catalogue of Microorganisms (GCM) 10K type strain sequencing project: providing services to taxonomists for standard genome sequencing and annotation.</title>
        <authorList>
            <consortium name="The Broad Institute Genomics Platform"/>
            <consortium name="The Broad Institute Genome Sequencing Center for Infectious Disease"/>
            <person name="Wu L."/>
            <person name="Ma J."/>
        </authorList>
    </citation>
    <scope>NUCLEOTIDE SEQUENCE [LARGE SCALE GENOMIC DNA]</scope>
    <source>
        <strain evidence="2">KCTC 42730</strain>
    </source>
</reference>
<dbReference type="RefSeq" id="WP_377120712.1">
    <property type="nucleotide sequence ID" value="NZ_JBHRSD010000003.1"/>
</dbReference>
<keyword evidence="2" id="KW-1185">Reference proteome</keyword>
<proteinExistence type="predicted"/>
<dbReference type="Proteomes" id="UP001595453">
    <property type="component" value="Unassembled WGS sequence"/>
</dbReference>
<dbReference type="InterPro" id="IPR003489">
    <property type="entry name" value="RHF/RaiA"/>
</dbReference>
<gene>
    <name evidence="1" type="primary">hpf</name>
    <name evidence="1" type="ORF">ACFOEE_02795</name>
</gene>
<dbReference type="InterPro" id="IPR036567">
    <property type="entry name" value="RHF-like"/>
</dbReference>
<organism evidence="1 2">
    <name type="scientific">Pseudoalteromonas fenneropenaei</name>
    <dbReference type="NCBI Taxonomy" id="1737459"/>
    <lineage>
        <taxon>Bacteria</taxon>
        <taxon>Pseudomonadati</taxon>
        <taxon>Pseudomonadota</taxon>
        <taxon>Gammaproteobacteria</taxon>
        <taxon>Alteromonadales</taxon>
        <taxon>Pseudoalteromonadaceae</taxon>
        <taxon>Pseudoalteromonas</taxon>
    </lineage>
</organism>
<dbReference type="Pfam" id="PF02482">
    <property type="entry name" value="Ribosomal_S30AE"/>
    <property type="match status" value="1"/>
</dbReference>
<evidence type="ECO:0000313" key="2">
    <source>
        <dbReference type="Proteomes" id="UP001595453"/>
    </source>
</evidence>
<sequence length="102" mass="11443">MKVNVSGHHVDITDAIKKHVDEKFNKIASHYPSLLSLDVIISKEHNRFYAEINTNYIGVHLAVKGEDDVMYPAVANAAKKLDSALRHRKGQIKANKHEKLTG</sequence>
<comment type="caution">
    <text evidence="1">The sequence shown here is derived from an EMBL/GenBank/DDBJ whole genome shotgun (WGS) entry which is preliminary data.</text>
</comment>
<accession>A0ABV7CFV5</accession>
<dbReference type="NCBIfam" id="TIGR00741">
    <property type="entry name" value="yfiA"/>
    <property type="match status" value="1"/>
</dbReference>
<evidence type="ECO:0000313" key="1">
    <source>
        <dbReference type="EMBL" id="MFC3031453.1"/>
    </source>
</evidence>
<dbReference type="EMBL" id="JBHRSD010000003">
    <property type="protein sequence ID" value="MFC3031453.1"/>
    <property type="molecule type" value="Genomic_DNA"/>
</dbReference>
<dbReference type="SUPFAM" id="SSF69754">
    <property type="entry name" value="Ribosome binding protein Y (YfiA homologue)"/>
    <property type="match status" value="1"/>
</dbReference>